<keyword evidence="3" id="KW-0732">Signal</keyword>
<dbReference type="PANTHER" id="PTHR33376">
    <property type="match status" value="1"/>
</dbReference>
<dbReference type="InterPro" id="IPR038404">
    <property type="entry name" value="TRAP_DctP_sf"/>
</dbReference>
<keyword evidence="2" id="KW-0813">Transport</keyword>
<dbReference type="GO" id="GO:0030288">
    <property type="term" value="C:outer membrane-bounded periplasmic space"/>
    <property type="evidence" value="ECO:0007669"/>
    <property type="project" value="InterPro"/>
</dbReference>
<dbReference type="Pfam" id="PF03480">
    <property type="entry name" value="DctP"/>
    <property type="match status" value="1"/>
</dbReference>
<dbReference type="EMBL" id="NHON01000081">
    <property type="protein sequence ID" value="OWJ63754.1"/>
    <property type="molecule type" value="Genomic_DNA"/>
</dbReference>
<dbReference type="OrthoDB" id="7375081at2"/>
<sequence>MLRIAVAAAAIGLLWGWPVWAGDYKSEYKLSVVLGKPVSFGVIAEDWANAVRERTAGRINIQVYPNAMLVGGDQTREFSALREGVIDMALGAGISWSPQVKEFNVFSLPFLISSNEAADAVVSGPAGDYVFDRLRRLGVEPLAWGDSGFRIIANSRHPIRAPEDLKGLKIRAVGSPLFTDLYAALGANPTQMSTADMQPALATGAVDGADQSVEGFNLLKLVTLRQKYLTLLNYCWEPVVFAVNKEVWDSWTPADQEVVRATAVELGSRMRELKRKGLTQQDDSLLKEIEASGVDVAILTSEERQRFRDATRPIFDKWAAKLDPRLVEMVETSAGYTGN</sequence>
<accession>A0A211ZF18</accession>
<dbReference type="RefSeq" id="WP_088155334.1">
    <property type="nucleotide sequence ID" value="NZ_NHON01000081.1"/>
</dbReference>
<organism evidence="4 5">
    <name type="scientific">Inquilinus limosus</name>
    <dbReference type="NCBI Taxonomy" id="171674"/>
    <lineage>
        <taxon>Bacteria</taxon>
        <taxon>Pseudomonadati</taxon>
        <taxon>Pseudomonadota</taxon>
        <taxon>Alphaproteobacteria</taxon>
        <taxon>Rhodospirillales</taxon>
        <taxon>Rhodospirillaceae</taxon>
        <taxon>Inquilinus</taxon>
    </lineage>
</organism>
<dbReference type="GO" id="GO:0055085">
    <property type="term" value="P:transmembrane transport"/>
    <property type="evidence" value="ECO:0007669"/>
    <property type="project" value="InterPro"/>
</dbReference>
<dbReference type="NCBIfam" id="NF037995">
    <property type="entry name" value="TRAP_S1"/>
    <property type="match status" value="1"/>
</dbReference>
<reference evidence="5" key="1">
    <citation type="submission" date="2017-05" db="EMBL/GenBank/DDBJ databases">
        <authorList>
            <person name="Macchi M."/>
            <person name="Festa S."/>
            <person name="Coppotelli B.M."/>
            <person name="Morelli I.S."/>
        </authorList>
    </citation>
    <scope>NUCLEOTIDE SEQUENCE [LARGE SCALE GENOMIC DNA]</scope>
    <source>
        <strain evidence="5">I</strain>
    </source>
</reference>
<evidence type="ECO:0000256" key="3">
    <source>
        <dbReference type="ARBA" id="ARBA00022729"/>
    </source>
</evidence>
<evidence type="ECO:0000313" key="4">
    <source>
        <dbReference type="EMBL" id="OWJ63754.1"/>
    </source>
</evidence>
<proteinExistence type="inferred from homology"/>
<dbReference type="InterPro" id="IPR018389">
    <property type="entry name" value="DctP_fam"/>
</dbReference>
<dbReference type="InterPro" id="IPR004682">
    <property type="entry name" value="TRAP_DctP"/>
</dbReference>
<dbReference type="PIRSF" id="PIRSF006470">
    <property type="entry name" value="DctB"/>
    <property type="match status" value="1"/>
</dbReference>
<dbReference type="Gene3D" id="3.40.190.170">
    <property type="entry name" value="Bacterial extracellular solute-binding protein, family 7"/>
    <property type="match status" value="1"/>
</dbReference>
<evidence type="ECO:0000256" key="2">
    <source>
        <dbReference type="ARBA" id="ARBA00022448"/>
    </source>
</evidence>
<protein>
    <submittedName>
        <fullName evidence="4">C4-dicarboxylate ABC transporter</fullName>
    </submittedName>
</protein>
<keyword evidence="5" id="KW-1185">Reference proteome</keyword>
<dbReference type="PANTHER" id="PTHR33376:SF7">
    <property type="entry name" value="C4-DICARBOXYLATE-BINDING PROTEIN DCTB"/>
    <property type="match status" value="1"/>
</dbReference>
<dbReference type="AlphaFoldDB" id="A0A211ZF18"/>
<comment type="caution">
    <text evidence="4">The sequence shown here is derived from an EMBL/GenBank/DDBJ whole genome shotgun (WGS) entry which is preliminary data.</text>
</comment>
<evidence type="ECO:0000256" key="1">
    <source>
        <dbReference type="ARBA" id="ARBA00009023"/>
    </source>
</evidence>
<comment type="similarity">
    <text evidence="1">Belongs to the bacterial solute-binding protein 7 family.</text>
</comment>
<name>A0A211ZF18_9PROT</name>
<gene>
    <name evidence="4" type="ORF">BWR60_28325</name>
</gene>
<dbReference type="Proteomes" id="UP000196655">
    <property type="component" value="Unassembled WGS sequence"/>
</dbReference>
<evidence type="ECO:0000313" key="5">
    <source>
        <dbReference type="Proteomes" id="UP000196655"/>
    </source>
</evidence>
<dbReference type="SUPFAM" id="SSF53850">
    <property type="entry name" value="Periplasmic binding protein-like II"/>
    <property type="match status" value="1"/>
</dbReference>